<feature type="region of interest" description="Disordered" evidence="1">
    <location>
        <begin position="106"/>
        <end position="171"/>
    </location>
</feature>
<evidence type="ECO:0000256" key="1">
    <source>
        <dbReference type="SAM" id="MobiDB-lite"/>
    </source>
</evidence>
<feature type="region of interest" description="Disordered" evidence="1">
    <location>
        <begin position="964"/>
        <end position="1010"/>
    </location>
</feature>
<feature type="compositionally biased region" description="Basic and acidic residues" evidence="1">
    <location>
        <begin position="56"/>
        <end position="68"/>
    </location>
</feature>
<organism evidence="4 6">
    <name type="scientific">Adineta steineri</name>
    <dbReference type="NCBI Taxonomy" id="433720"/>
    <lineage>
        <taxon>Eukaryota</taxon>
        <taxon>Metazoa</taxon>
        <taxon>Spiralia</taxon>
        <taxon>Gnathifera</taxon>
        <taxon>Rotifera</taxon>
        <taxon>Eurotatoria</taxon>
        <taxon>Bdelloidea</taxon>
        <taxon>Adinetida</taxon>
        <taxon>Adinetidae</taxon>
        <taxon>Adineta</taxon>
    </lineage>
</organism>
<evidence type="ECO:0000313" key="5">
    <source>
        <dbReference type="Proteomes" id="UP000663832"/>
    </source>
</evidence>
<dbReference type="SUPFAM" id="SSF63763">
    <property type="entry name" value="SAND domain-like"/>
    <property type="match status" value="1"/>
</dbReference>
<evidence type="ECO:0000313" key="6">
    <source>
        <dbReference type="Proteomes" id="UP000663877"/>
    </source>
</evidence>
<feature type="compositionally biased region" description="Low complexity" evidence="1">
    <location>
        <begin position="1023"/>
        <end position="1044"/>
    </location>
</feature>
<evidence type="ECO:0000259" key="2">
    <source>
        <dbReference type="Pfam" id="PF08782"/>
    </source>
</evidence>
<feature type="compositionally biased region" description="Basic residues" evidence="1">
    <location>
        <begin position="404"/>
        <end position="413"/>
    </location>
</feature>
<feature type="compositionally biased region" description="Low complexity" evidence="1">
    <location>
        <begin position="906"/>
        <end position="915"/>
    </location>
</feature>
<dbReference type="EMBL" id="CAJNOI010000008">
    <property type="protein sequence ID" value="CAF0771092.1"/>
    <property type="molecule type" value="Genomic_DNA"/>
</dbReference>
<feature type="region of interest" description="Disordered" evidence="1">
    <location>
        <begin position="669"/>
        <end position="751"/>
    </location>
</feature>
<dbReference type="Proteomes" id="UP000663877">
    <property type="component" value="Unassembled WGS sequence"/>
</dbReference>
<feature type="region of interest" description="Disordered" evidence="1">
    <location>
        <begin position="56"/>
        <end position="80"/>
    </location>
</feature>
<feature type="compositionally biased region" description="Low complexity" evidence="1">
    <location>
        <begin position="929"/>
        <end position="938"/>
    </location>
</feature>
<feature type="compositionally biased region" description="Low complexity" evidence="1">
    <location>
        <begin position="833"/>
        <end position="848"/>
    </location>
</feature>
<feature type="compositionally biased region" description="Polar residues" evidence="1">
    <location>
        <begin position="69"/>
        <end position="79"/>
    </location>
</feature>
<feature type="region of interest" description="Disordered" evidence="1">
    <location>
        <begin position="813"/>
        <end position="861"/>
    </location>
</feature>
<sequence length="1501" mass="172032">MIMTTNTNRILEHLNIFSVDHYKKQQQQQHQQQHYDEIKMNLTSDQHDNILQSNIKDEKTDHHVDNTHLKTSPTSTPNIDQPLLIVLDEDDINTDDENEHINLKTSEIKLQSDSPTNEGQKTNSSNKITPTAKQSINKSKNSRKSNTNTLTDSKLFRRPRKPGLSSLLNDCNQQQPSDKFFRTVVIDTTFMRQTYQQQRNKLIARRKNSNTFSSSINMSNTKTHSIDDNSPILSSNDSILSNISFDNISNVLTVSRMGSIFYCLEDLYGKVFSSLCTLDEFTNLIIKPEIIVTKQVTLSEKMSIEKQVPSLKKFHDIRFRLISINSSDYLLRLKQLLVPTKNLGETEKQKRIEQIIDEMRDYKRTPTPVLVKDNVLHSPMTTKRLSSDDDDDDDDEEHDEEPRKRLKIVTKKQKSNDTPPLAPTQFGIFIQCNGPVSCNIFSTNETVSQSSSSSTTTNSAETTTTTTTTTVAKTESEIIAKSTIIRKQNENDSKQNFLEKLQQQYSNIPKFNLNNEQFIPKSTILNRTDSQSPTDCNQINNICPSSTVMNMPIKRRILNSYNNDANDSSSSSTTAMHLSTRSINHSRCLYRSKSFTFKNNNNDQQNKSFARRSSSLSLIQYHTKEKFSNRKSHSTDNNNSKLNIKSKSEPIDLTDESYSMPMIVNVEENVEPANQRDKIKCKKLITTNTKPKQSESVSISSESESRPPSTVNSRSTSHGSNPTTVLAKPTPTHHTTPTSTPTPTPSSYRPTPYVVYQHQESYTYREPSHNISSSPSMSHSYQHSTPIPHNTNLYPYSFSSNPQQYPIIKKTKEVSTPNSYDTRPNSVAPIHPSSSSSSSSVAVVTAATKNNHHSTSLPSSVVMPIVRKPNYYQQLTPEQQASIKTQSSPPVQMQCRLPCCQPPHPSMQQQQQQQHPHPHPHLHQHHQQQQHQQQQHQQLTSPHSTEKALQNERYMYTSYVPSTPAQHTLKRDPSHTPDILNSSPSMNRKQRRVESIPPPSTTPFPPYSSTKPYFVPPPPIPSLASSNSSSLSSSHWASISPSQPTQNIKPSIRYPYPPPPNTPINNITRKTDSYRPPPRRPIPVQSRPPLTTPVVAQNSSTLMSPPNTPHELTLPNIRTRSIDIQRAIIERGYCDMDKLPKLVVRHTKTYSNKTIDTMGQLFPTWFNEPDYRCIHCFRCDQVFTPQQFMTHVDDEHLQNEQPINMTSIQLLTSEKMSEYKVGLWNQFCTNLTIYARKDLIPSELILSYDLDERKWNIDTIEYKYIFETKLNHLYNNEHIPFEEQLRHVIDYLDNYFNNQSEQQKAKINLHRMNSFSWFRRLRNARRWSSQNVLTDSPAELQRYSAPEKSTKENNKEQILSVKTLAESFDTNNIHRTRTKTSSSSLQYPNEYNETQVLNKAPSISEIWLNVSLHGTNEKQENSTSHISEYLLKKLAEKFVKYFGGTFQCNVGHQCQLEYDGQVWHFIVLKFEFLTNQTCEPMKIPKTKIVFLIDGVPYYVRG</sequence>
<dbReference type="InterPro" id="IPR014890">
    <property type="entry name" value="c-SKI_SMAD4-bd_dom"/>
</dbReference>
<feature type="compositionally biased region" description="Low complexity" evidence="1">
    <location>
        <begin position="729"/>
        <end position="751"/>
    </location>
</feature>
<feature type="compositionally biased region" description="Basic residues" evidence="1">
    <location>
        <begin position="916"/>
        <end position="928"/>
    </location>
</feature>
<dbReference type="Gene3D" id="3.10.390.10">
    <property type="entry name" value="SAND domain-like"/>
    <property type="match status" value="1"/>
</dbReference>
<name>A0A813QTT9_9BILA</name>
<feature type="compositionally biased region" description="Polar residues" evidence="1">
    <location>
        <begin position="814"/>
        <end position="825"/>
    </location>
</feature>
<feature type="region of interest" description="Disordered" evidence="1">
    <location>
        <begin position="1023"/>
        <end position="1091"/>
    </location>
</feature>
<feature type="region of interest" description="Disordered" evidence="1">
    <location>
        <begin position="446"/>
        <end position="467"/>
    </location>
</feature>
<dbReference type="Proteomes" id="UP000663832">
    <property type="component" value="Unassembled WGS sequence"/>
</dbReference>
<feature type="region of interest" description="Disordered" evidence="1">
    <location>
        <begin position="370"/>
        <end position="420"/>
    </location>
</feature>
<feature type="domain" description="c-SKI SMAD4-binding" evidence="2">
    <location>
        <begin position="1156"/>
        <end position="1195"/>
    </location>
</feature>
<feature type="compositionally biased region" description="Low complexity" evidence="1">
    <location>
        <begin position="133"/>
        <end position="148"/>
    </location>
</feature>
<gene>
    <name evidence="4" type="ORF">BJG266_LOCUS3570</name>
    <name evidence="3" type="ORF">QVE165_LOCUS830</name>
</gene>
<accession>A0A813QTT9</accession>
<dbReference type="EMBL" id="CAJNOM010000002">
    <property type="protein sequence ID" value="CAF0739640.1"/>
    <property type="molecule type" value="Genomic_DNA"/>
</dbReference>
<evidence type="ECO:0000313" key="4">
    <source>
        <dbReference type="EMBL" id="CAF0771092.1"/>
    </source>
</evidence>
<dbReference type="OrthoDB" id="10037467at2759"/>
<dbReference type="Pfam" id="PF08782">
    <property type="entry name" value="c-SKI_SMAD_bind"/>
    <property type="match status" value="1"/>
</dbReference>
<reference evidence="4" key="1">
    <citation type="submission" date="2021-02" db="EMBL/GenBank/DDBJ databases">
        <authorList>
            <person name="Nowell W R."/>
        </authorList>
    </citation>
    <scope>NUCLEOTIDE SEQUENCE</scope>
</reference>
<evidence type="ECO:0000313" key="3">
    <source>
        <dbReference type="EMBL" id="CAF0739640.1"/>
    </source>
</evidence>
<dbReference type="GO" id="GO:0046332">
    <property type="term" value="F:SMAD binding"/>
    <property type="evidence" value="ECO:0007669"/>
    <property type="project" value="InterPro"/>
</dbReference>
<keyword evidence="5" id="KW-1185">Reference proteome</keyword>
<feature type="compositionally biased region" description="Acidic residues" evidence="1">
    <location>
        <begin position="388"/>
        <end position="399"/>
    </location>
</feature>
<feature type="region of interest" description="Disordered" evidence="1">
    <location>
        <begin position="624"/>
        <end position="648"/>
    </location>
</feature>
<feature type="compositionally biased region" description="Polar residues" evidence="1">
    <location>
        <begin position="106"/>
        <end position="132"/>
    </location>
</feature>
<feature type="compositionally biased region" description="Polar residues" evidence="1">
    <location>
        <begin position="706"/>
        <end position="724"/>
    </location>
</feature>
<dbReference type="InterPro" id="IPR010919">
    <property type="entry name" value="SAND-like_dom_sf"/>
</dbReference>
<protein>
    <recommendedName>
        <fullName evidence="2">c-SKI SMAD4-binding domain-containing protein</fullName>
    </recommendedName>
</protein>
<feature type="compositionally biased region" description="Pro residues" evidence="1">
    <location>
        <begin position="996"/>
        <end position="1006"/>
    </location>
</feature>
<proteinExistence type="predicted"/>
<feature type="region of interest" description="Disordered" evidence="1">
    <location>
        <begin position="895"/>
        <end position="945"/>
    </location>
</feature>
<comment type="caution">
    <text evidence="4">The sequence shown here is derived from an EMBL/GenBank/DDBJ whole genome shotgun (WGS) entry which is preliminary data.</text>
</comment>